<organism evidence="1 2">
    <name type="scientific">Aphis glycines</name>
    <name type="common">Soybean aphid</name>
    <dbReference type="NCBI Taxonomy" id="307491"/>
    <lineage>
        <taxon>Eukaryota</taxon>
        <taxon>Metazoa</taxon>
        <taxon>Ecdysozoa</taxon>
        <taxon>Arthropoda</taxon>
        <taxon>Hexapoda</taxon>
        <taxon>Insecta</taxon>
        <taxon>Pterygota</taxon>
        <taxon>Neoptera</taxon>
        <taxon>Paraneoptera</taxon>
        <taxon>Hemiptera</taxon>
        <taxon>Sternorrhyncha</taxon>
        <taxon>Aphidomorpha</taxon>
        <taxon>Aphidoidea</taxon>
        <taxon>Aphididae</taxon>
        <taxon>Aphidini</taxon>
        <taxon>Aphis</taxon>
        <taxon>Aphis</taxon>
    </lineage>
</organism>
<evidence type="ECO:0000313" key="1">
    <source>
        <dbReference type="EMBL" id="KAE9529733.1"/>
    </source>
</evidence>
<keyword evidence="2" id="KW-1185">Reference proteome</keyword>
<accession>A0A6G0TBA8</accession>
<dbReference type="EMBL" id="VYZN01000044">
    <property type="protein sequence ID" value="KAE9529733.1"/>
    <property type="molecule type" value="Genomic_DNA"/>
</dbReference>
<dbReference type="Proteomes" id="UP000475862">
    <property type="component" value="Unassembled WGS sequence"/>
</dbReference>
<evidence type="ECO:0000313" key="2">
    <source>
        <dbReference type="Proteomes" id="UP000475862"/>
    </source>
</evidence>
<gene>
    <name evidence="1" type="ORF">AGLY_011829</name>
</gene>
<name>A0A6G0TBA8_APHGL</name>
<reference evidence="1 2" key="1">
    <citation type="submission" date="2019-08" db="EMBL/GenBank/DDBJ databases">
        <title>The genome of the soybean aphid Biotype 1, its phylome, world population structure and adaptation to the North American continent.</title>
        <authorList>
            <person name="Giordano R."/>
            <person name="Donthu R.K."/>
            <person name="Hernandez A.G."/>
            <person name="Wright C.L."/>
            <person name="Zimin A.V."/>
        </authorList>
    </citation>
    <scope>NUCLEOTIDE SEQUENCE [LARGE SCALE GENOMIC DNA]</scope>
    <source>
        <tissue evidence="1">Whole aphids</tissue>
    </source>
</reference>
<dbReference type="AlphaFoldDB" id="A0A6G0TBA8"/>
<proteinExistence type="predicted"/>
<protein>
    <submittedName>
        <fullName evidence="1">Uncharacterized protein</fullName>
    </submittedName>
</protein>
<comment type="caution">
    <text evidence="1">The sequence shown here is derived from an EMBL/GenBank/DDBJ whole genome shotgun (WGS) entry which is preliminary data.</text>
</comment>
<sequence>MILNGDGLSAYITKFICTYISIGKVIEIIRTAYEEFCIKFKLKLYKLKILRLILDSERSNECIDFTMIITSRNRFFGEISNFGGGFRWKSEYPWCIIEFEFIRNMSKLRKFAIPKESICLLMKHSPNGHLKLKLKFEGIVSEFRKELSLFLKKEEVCSTIEYSSLNRCKASLVNRSTTHYLPNDV</sequence>